<evidence type="ECO:0000256" key="3">
    <source>
        <dbReference type="ARBA" id="ARBA00022691"/>
    </source>
</evidence>
<reference evidence="7 8" key="1">
    <citation type="submission" date="2019-02" db="EMBL/GenBank/DDBJ databases">
        <title>Deep-cultivation of Planctomycetes and their phenomic and genomic characterization uncovers novel biology.</title>
        <authorList>
            <person name="Wiegand S."/>
            <person name="Jogler M."/>
            <person name="Boedeker C."/>
            <person name="Pinto D."/>
            <person name="Vollmers J."/>
            <person name="Rivas-Marin E."/>
            <person name="Kohn T."/>
            <person name="Peeters S.H."/>
            <person name="Heuer A."/>
            <person name="Rast P."/>
            <person name="Oberbeckmann S."/>
            <person name="Bunk B."/>
            <person name="Jeske O."/>
            <person name="Meyerdierks A."/>
            <person name="Storesund J.E."/>
            <person name="Kallscheuer N."/>
            <person name="Luecker S."/>
            <person name="Lage O.M."/>
            <person name="Pohl T."/>
            <person name="Merkel B.J."/>
            <person name="Hornburger P."/>
            <person name="Mueller R.-W."/>
            <person name="Bruemmer F."/>
            <person name="Labrenz M."/>
            <person name="Spormann A.M."/>
            <person name="Op Den Camp H."/>
            <person name="Overmann J."/>
            <person name="Amann R."/>
            <person name="Jetten M.S.M."/>
            <person name="Mascher T."/>
            <person name="Medema M.H."/>
            <person name="Devos D.P."/>
            <person name="Kaster A.-K."/>
            <person name="Ovreas L."/>
            <person name="Rohde M."/>
            <person name="Galperin M.Y."/>
            <person name="Jogler C."/>
        </authorList>
    </citation>
    <scope>NUCLEOTIDE SEQUENCE [LARGE SCALE GENOMIC DNA]</scope>
    <source>
        <strain evidence="7 8">Pla22</strain>
    </source>
</reference>
<evidence type="ECO:0000256" key="4">
    <source>
        <dbReference type="ARBA" id="ARBA00022694"/>
    </source>
</evidence>
<dbReference type="GO" id="GO:0016432">
    <property type="term" value="F:tRNA-uridine aminocarboxypropyltransferase activity"/>
    <property type="evidence" value="ECO:0007669"/>
    <property type="project" value="UniProtKB-EC"/>
</dbReference>
<evidence type="ECO:0000256" key="2">
    <source>
        <dbReference type="ARBA" id="ARBA00022679"/>
    </source>
</evidence>
<proteinExistence type="inferred from homology"/>
<keyword evidence="4" id="KW-0819">tRNA processing</keyword>
<organism evidence="7 8">
    <name type="scientific">Rubripirellula amarantea</name>
    <dbReference type="NCBI Taxonomy" id="2527999"/>
    <lineage>
        <taxon>Bacteria</taxon>
        <taxon>Pseudomonadati</taxon>
        <taxon>Planctomycetota</taxon>
        <taxon>Planctomycetia</taxon>
        <taxon>Pirellulales</taxon>
        <taxon>Pirellulaceae</taxon>
        <taxon>Rubripirellula</taxon>
    </lineage>
</organism>
<comment type="caution">
    <text evidence="7">The sequence shown here is derived from an EMBL/GenBank/DDBJ whole genome shotgun (WGS) entry which is preliminary data.</text>
</comment>
<name>A0A5C5WY29_9BACT</name>
<comment type="similarity">
    <text evidence="5">Belongs to the TDD superfamily. DTWD2 family.</text>
</comment>
<keyword evidence="3" id="KW-0949">S-adenosyl-L-methionine</keyword>
<evidence type="ECO:0000313" key="7">
    <source>
        <dbReference type="EMBL" id="TWT54913.1"/>
    </source>
</evidence>
<dbReference type="AlphaFoldDB" id="A0A5C5WY29"/>
<protein>
    <recommendedName>
        <fullName evidence="1">tRNA-uridine aminocarboxypropyltransferase</fullName>
        <ecNumber evidence="1">2.5.1.25</ecNumber>
    </recommendedName>
</protein>
<evidence type="ECO:0000313" key="8">
    <source>
        <dbReference type="Proteomes" id="UP000316598"/>
    </source>
</evidence>
<dbReference type="PANTHER" id="PTHR21392:SF0">
    <property type="entry name" value="TRNA-URIDINE AMINOCARBOXYPROPYLTRANSFERASE 2"/>
    <property type="match status" value="1"/>
</dbReference>
<feature type="domain" description="DTW" evidence="6">
    <location>
        <begin position="47"/>
        <end position="234"/>
    </location>
</feature>
<dbReference type="PANTHER" id="PTHR21392">
    <property type="entry name" value="TRNA-URIDINE AMINOCARBOXYPROPYLTRANSFERASE 2"/>
    <property type="match status" value="1"/>
</dbReference>
<dbReference type="GO" id="GO:0008033">
    <property type="term" value="P:tRNA processing"/>
    <property type="evidence" value="ECO:0007669"/>
    <property type="project" value="UniProtKB-KW"/>
</dbReference>
<dbReference type="InterPro" id="IPR005636">
    <property type="entry name" value="DTW"/>
</dbReference>
<evidence type="ECO:0000259" key="6">
    <source>
        <dbReference type="SMART" id="SM01144"/>
    </source>
</evidence>
<dbReference type="SMART" id="SM01144">
    <property type="entry name" value="DTW"/>
    <property type="match status" value="1"/>
</dbReference>
<keyword evidence="2" id="KW-0808">Transferase</keyword>
<evidence type="ECO:0000256" key="5">
    <source>
        <dbReference type="ARBA" id="ARBA00034489"/>
    </source>
</evidence>
<dbReference type="EMBL" id="SJPI01000001">
    <property type="protein sequence ID" value="TWT54913.1"/>
    <property type="molecule type" value="Genomic_DNA"/>
</dbReference>
<dbReference type="OrthoDB" id="268835at2"/>
<dbReference type="RefSeq" id="WP_146514876.1">
    <property type="nucleotide sequence ID" value="NZ_SJPI01000001.1"/>
</dbReference>
<gene>
    <name evidence="7" type="ORF">Pla22_25670</name>
</gene>
<keyword evidence="8" id="KW-1185">Reference proteome</keyword>
<dbReference type="Proteomes" id="UP000316598">
    <property type="component" value="Unassembled WGS sequence"/>
</dbReference>
<dbReference type="EC" id="2.5.1.25" evidence="1"/>
<accession>A0A5C5WY29</accession>
<dbReference type="Pfam" id="PF03942">
    <property type="entry name" value="DTW"/>
    <property type="match status" value="1"/>
</dbReference>
<evidence type="ECO:0000256" key="1">
    <source>
        <dbReference type="ARBA" id="ARBA00012386"/>
    </source>
</evidence>
<dbReference type="InterPro" id="IPR039262">
    <property type="entry name" value="DTWD2/TAPT"/>
</dbReference>
<sequence length="440" mass="49652">MSNLLGLPLGMPDWLLFRSRHQPYLFVISSTNLSSEQFDAVDHSRSARVRCYQCYRPRAMCFCDRIPTIDNRTGIIILQHMRERFHAFNTARIVRKALTNSTLLVDHNLPLADRLAKLSLADDVGVLYPGPEGRLLTDLPRAEHPKQLVVIDGTWHHAKTLLRDIPQLNELPRFRIEPTEPGNYRIRREPNDTALSTLEATVAALRSLEPDTEGLDELVAAFDAMVQAQLDHPKARDGWRENKRRSHNTMGIPRAILADLSNIVVAYGESEPGITKEGKVGCKRSPRGRDRRHPVVWLAERLNTGERFQAVIKPRMELPSDFLDHVELPLSTWNGSMSTSQFVESWSAFLRPQDTLVTFHASTRRLLRNAGALVPESVILKSVKYDPTHQHATLESFLQSQQVSVEPPSHPGRPGRRLSSAIALTRFLNQRGSSAADMTS</sequence>